<dbReference type="EMBL" id="CAVMJV010000006">
    <property type="protein sequence ID" value="CAK5032634.1"/>
    <property type="molecule type" value="Genomic_DNA"/>
</dbReference>
<evidence type="ECO:0000313" key="1">
    <source>
        <dbReference type="EMBL" id="CAK5032634.1"/>
    </source>
</evidence>
<sequence length="50" mass="5735">MNRQWDYCMRKVSIFIGLDTRKCLSWTPIKHLGILGGFIDINGACSTFNI</sequence>
<proteinExistence type="predicted"/>
<dbReference type="Proteomes" id="UP001497535">
    <property type="component" value="Unassembled WGS sequence"/>
</dbReference>
<evidence type="ECO:0000313" key="2">
    <source>
        <dbReference type="Proteomes" id="UP001497535"/>
    </source>
</evidence>
<comment type="caution">
    <text evidence="1">The sequence shown here is derived from an EMBL/GenBank/DDBJ whole genome shotgun (WGS) entry which is preliminary data.</text>
</comment>
<keyword evidence="2" id="KW-1185">Reference proteome</keyword>
<name>A0ACB0Y5C1_MELEN</name>
<gene>
    <name evidence="1" type="ORF">MENTE1834_LOCUS7898</name>
</gene>
<accession>A0ACB0Y5C1</accession>
<organism evidence="1 2">
    <name type="scientific">Meloidogyne enterolobii</name>
    <name type="common">Root-knot nematode worm</name>
    <name type="synonym">Meloidogyne mayaguensis</name>
    <dbReference type="NCBI Taxonomy" id="390850"/>
    <lineage>
        <taxon>Eukaryota</taxon>
        <taxon>Metazoa</taxon>
        <taxon>Ecdysozoa</taxon>
        <taxon>Nematoda</taxon>
        <taxon>Chromadorea</taxon>
        <taxon>Rhabditida</taxon>
        <taxon>Tylenchina</taxon>
        <taxon>Tylenchomorpha</taxon>
        <taxon>Tylenchoidea</taxon>
        <taxon>Meloidogynidae</taxon>
        <taxon>Meloidogyninae</taxon>
        <taxon>Meloidogyne</taxon>
    </lineage>
</organism>
<reference evidence="1" key="1">
    <citation type="submission" date="2023-11" db="EMBL/GenBank/DDBJ databases">
        <authorList>
            <person name="Poullet M."/>
        </authorList>
    </citation>
    <scope>NUCLEOTIDE SEQUENCE</scope>
    <source>
        <strain evidence="1">E1834</strain>
    </source>
</reference>
<protein>
    <submittedName>
        <fullName evidence="1">Uncharacterized protein</fullName>
    </submittedName>
</protein>